<evidence type="ECO:0000313" key="1">
    <source>
        <dbReference type="EMBL" id="SEL93872.1"/>
    </source>
</evidence>
<dbReference type="PANTHER" id="PTHR35560:SF3">
    <property type="entry name" value="PEPTIDASE S9 PROLYL OLIGOPEPTIDASE CATALYTIC DOMAIN-CONTAINING PROTEIN"/>
    <property type="match status" value="1"/>
</dbReference>
<dbReference type="SUPFAM" id="SSF53474">
    <property type="entry name" value="alpha/beta-Hydrolases"/>
    <property type="match status" value="1"/>
</dbReference>
<dbReference type="Gene3D" id="3.40.50.1820">
    <property type="entry name" value="alpha/beta hydrolase"/>
    <property type="match status" value="1"/>
</dbReference>
<evidence type="ECO:0000313" key="2">
    <source>
        <dbReference type="Proteomes" id="UP000198744"/>
    </source>
</evidence>
<dbReference type="AlphaFoldDB" id="A0A1H7UA05"/>
<organism evidence="1 2">
    <name type="scientific">Syntrophus gentianae</name>
    <dbReference type="NCBI Taxonomy" id="43775"/>
    <lineage>
        <taxon>Bacteria</taxon>
        <taxon>Pseudomonadati</taxon>
        <taxon>Thermodesulfobacteriota</taxon>
        <taxon>Syntrophia</taxon>
        <taxon>Syntrophales</taxon>
        <taxon>Syntrophaceae</taxon>
        <taxon>Syntrophus</taxon>
    </lineage>
</organism>
<proteinExistence type="predicted"/>
<keyword evidence="2" id="KW-1185">Reference proteome</keyword>
<dbReference type="PANTHER" id="PTHR35560">
    <property type="entry name" value="BLL0132 PROTEIN"/>
    <property type="match status" value="1"/>
</dbReference>
<protein>
    <submittedName>
        <fullName evidence="1">Uncharacterized protein</fullName>
    </submittedName>
</protein>
<reference evidence="1 2" key="1">
    <citation type="submission" date="2016-10" db="EMBL/GenBank/DDBJ databases">
        <authorList>
            <person name="de Groot N.N."/>
        </authorList>
    </citation>
    <scope>NUCLEOTIDE SEQUENCE [LARGE SCALE GENOMIC DNA]</scope>
    <source>
        <strain evidence="1 2">DSM 8423</strain>
    </source>
</reference>
<accession>A0A1H7UA05</accession>
<dbReference type="EMBL" id="FOBS01000001">
    <property type="protein sequence ID" value="SEL93872.1"/>
    <property type="molecule type" value="Genomic_DNA"/>
</dbReference>
<dbReference type="RefSeq" id="WP_093881788.1">
    <property type="nucleotide sequence ID" value="NZ_FOBS01000001.1"/>
</dbReference>
<dbReference type="STRING" id="43775.SAMN04489760_10166"/>
<gene>
    <name evidence="1" type="ORF">SAMN04489760_10166</name>
</gene>
<sequence>MTTLCTSRFAVVQAGSTLYLPYCRNYSLNRRNASITRAVFALHGADPIAQDYYQNTLDAAQLISSNLADETLIVAPQFIKHSELTEITATVPDNVLLWTGERFEGGLSHSKNASGGGQPFRVSSFTVLDAMLQHVATSGHFPNLRRIVIFGQSGGGSFANLFAASSRFEQTYAEPAGIAVRYIVMNAGSCLYFTDERVKPRTGRPETPFDFDFEVPTDATIDAAIDFCRDFGGTDCGTRFDCRTEYNRYADGLEDLADRSEYHRDNGLTGADLRNQYSTRNVIHLAGSEDRILGNDTRDTGIDPVLVLKGKDRMERAVLYFTHLRRVFSENLIDRIHRLEIVPGVGHGGKAIITSAIGRRYIFEDFEEVTMTTLADYKVLRDTKFTLNAGRQESLDFDLPGNIVRSGNSERPMLSFFSDPSGDARTLRYTVQINGNLVVDYTYTGGVGRQHTEVLSHEHLNPLGRNRVRFRVESGTGSVGFSDVVLWYQRYI</sequence>
<dbReference type="InterPro" id="IPR029058">
    <property type="entry name" value="AB_hydrolase_fold"/>
</dbReference>
<dbReference type="OrthoDB" id="1094867at2"/>
<dbReference type="Proteomes" id="UP000198744">
    <property type="component" value="Unassembled WGS sequence"/>
</dbReference>
<name>A0A1H7UA05_9BACT</name>